<evidence type="ECO:0000256" key="1">
    <source>
        <dbReference type="SAM" id="SignalP"/>
    </source>
</evidence>
<keyword evidence="1" id="KW-0732">Signal</keyword>
<dbReference type="Proteomes" id="UP001367316">
    <property type="component" value="Unassembled WGS sequence"/>
</dbReference>
<feature type="signal peptide" evidence="1">
    <location>
        <begin position="1"/>
        <end position="19"/>
    </location>
</feature>
<dbReference type="EMBL" id="JBBPBF010000009">
    <property type="protein sequence ID" value="KAK7612760.1"/>
    <property type="molecule type" value="Genomic_DNA"/>
</dbReference>
<name>A0ABR1NEN2_9PEZI</name>
<accession>A0ABR1NEN2</accession>
<evidence type="ECO:0000313" key="2">
    <source>
        <dbReference type="EMBL" id="KAK7612760.1"/>
    </source>
</evidence>
<feature type="chain" id="PRO_5047482387" description="Secreted protein" evidence="1">
    <location>
        <begin position="20"/>
        <end position="144"/>
    </location>
</feature>
<evidence type="ECO:0008006" key="4">
    <source>
        <dbReference type="Google" id="ProtNLM"/>
    </source>
</evidence>
<gene>
    <name evidence="2" type="ORF">JOL62DRAFT_440115</name>
</gene>
<protein>
    <recommendedName>
        <fullName evidence="4">Secreted protein</fullName>
    </recommendedName>
</protein>
<proteinExistence type="predicted"/>
<evidence type="ECO:0000313" key="3">
    <source>
        <dbReference type="Proteomes" id="UP001367316"/>
    </source>
</evidence>
<reference evidence="2 3" key="1">
    <citation type="submission" date="2024-04" db="EMBL/GenBank/DDBJ databases">
        <title>Phyllosticta paracitricarpa is synonymous to the EU quarantine fungus P. citricarpa based on phylogenomic analyses.</title>
        <authorList>
            <consortium name="Lawrence Berkeley National Laboratory"/>
            <person name="Van ingen-buijs V.A."/>
            <person name="Van westerhoven A.C."/>
            <person name="Haridas S."/>
            <person name="Skiadas P."/>
            <person name="Martin F."/>
            <person name="Groenewald J.Z."/>
            <person name="Crous P.W."/>
            <person name="Seidl M.F."/>
        </authorList>
    </citation>
    <scope>NUCLEOTIDE SEQUENCE [LARGE SCALE GENOMIC DNA]</scope>
    <source>
        <strain evidence="2 3">CBS 141358</strain>
    </source>
</reference>
<sequence length="144" mass="15908">MRWTLLCLALLYPALLCPALPCPALPCTRRALHPSIHPSTPSHPRPSTHPPARPLCKLIRPAQTLGACFCLLPEWAHSTVHLQRTPALARPDWTPPDSTKATIFIQESPLPSPISYHLSLKLHPHLSMSQFSSFIALRPTTLPA</sequence>
<keyword evidence="3" id="KW-1185">Reference proteome</keyword>
<organism evidence="2 3">
    <name type="scientific">Phyllosticta paracitricarpa</name>
    <dbReference type="NCBI Taxonomy" id="2016321"/>
    <lineage>
        <taxon>Eukaryota</taxon>
        <taxon>Fungi</taxon>
        <taxon>Dikarya</taxon>
        <taxon>Ascomycota</taxon>
        <taxon>Pezizomycotina</taxon>
        <taxon>Dothideomycetes</taxon>
        <taxon>Dothideomycetes incertae sedis</taxon>
        <taxon>Botryosphaeriales</taxon>
        <taxon>Phyllostictaceae</taxon>
        <taxon>Phyllosticta</taxon>
    </lineage>
</organism>
<comment type="caution">
    <text evidence="2">The sequence shown here is derived from an EMBL/GenBank/DDBJ whole genome shotgun (WGS) entry which is preliminary data.</text>
</comment>